<comment type="function">
    <text evidence="10">Pyrophosphatase that catalyzes the hydrolysis of nucleoside triphosphates to their monophosphate derivatives, with a high preference for the non-canonical purine nucleotides XTP (xanthosine triphosphate), dITP (deoxyinosine triphosphate) and ITP. Seems to function as a house-cleaning enzyme that removes non-canonical purine nucleotides from the nucleotide pool, thus preventing their incorporation into DNA/RNA and avoiding chromosomal lesions.</text>
</comment>
<feature type="binding site" evidence="10">
    <location>
        <position position="72"/>
    </location>
    <ligand>
        <name>substrate</name>
    </ligand>
</feature>
<dbReference type="Pfam" id="PF01725">
    <property type="entry name" value="Ham1p_like"/>
    <property type="match status" value="1"/>
</dbReference>
<dbReference type="EC" id="3.6.1.66" evidence="10"/>
<feature type="binding site" evidence="10">
    <location>
        <begin position="181"/>
        <end position="182"/>
    </location>
    <ligand>
        <name>substrate</name>
    </ligand>
</feature>
<feature type="binding site" evidence="10">
    <location>
        <position position="176"/>
    </location>
    <ligand>
        <name>substrate</name>
    </ligand>
</feature>
<evidence type="ECO:0000256" key="1">
    <source>
        <dbReference type="ARBA" id="ARBA00008023"/>
    </source>
</evidence>
<dbReference type="GO" id="GO:0017111">
    <property type="term" value="F:ribonucleoside triphosphate phosphatase activity"/>
    <property type="evidence" value="ECO:0007669"/>
    <property type="project" value="InterPro"/>
</dbReference>
<keyword evidence="3 10" id="KW-0479">Metal-binding</keyword>
<evidence type="ECO:0000256" key="5">
    <source>
        <dbReference type="ARBA" id="ARBA00022801"/>
    </source>
</evidence>
<feature type="binding site" evidence="10">
    <location>
        <begin position="153"/>
        <end position="156"/>
    </location>
    <ligand>
        <name>substrate</name>
    </ligand>
</feature>
<dbReference type="EMBL" id="AICL01000004">
    <property type="protein sequence ID" value="EIA32471.1"/>
    <property type="molecule type" value="Genomic_DNA"/>
</dbReference>
<dbReference type="GO" id="GO:0036220">
    <property type="term" value="F:ITP diphosphatase activity"/>
    <property type="evidence" value="ECO:0007669"/>
    <property type="project" value="UniProtKB-UniRule"/>
</dbReference>
<dbReference type="GO" id="GO:0035870">
    <property type="term" value="F:dITP diphosphatase activity"/>
    <property type="evidence" value="ECO:0007669"/>
    <property type="project" value="UniProtKB-UniRule"/>
</dbReference>
<dbReference type="PATRIC" id="fig|1108963.3.peg.797"/>
<dbReference type="NCBIfam" id="TIGR00042">
    <property type="entry name" value="RdgB/HAM1 family non-canonical purine NTP pyrophosphatase"/>
    <property type="match status" value="1"/>
</dbReference>
<keyword evidence="6 10" id="KW-0460">Magnesium</keyword>
<comment type="catalytic activity">
    <reaction evidence="10">
        <text>ITP + H2O = IMP + diphosphate + H(+)</text>
        <dbReference type="Rhea" id="RHEA:29399"/>
        <dbReference type="ChEBI" id="CHEBI:15377"/>
        <dbReference type="ChEBI" id="CHEBI:15378"/>
        <dbReference type="ChEBI" id="CHEBI:33019"/>
        <dbReference type="ChEBI" id="CHEBI:58053"/>
        <dbReference type="ChEBI" id="CHEBI:61402"/>
        <dbReference type="EC" id="3.6.1.66"/>
    </reaction>
</comment>
<evidence type="ECO:0000313" key="13">
    <source>
        <dbReference type="Proteomes" id="UP000003657"/>
    </source>
</evidence>
<dbReference type="FunFam" id="3.90.950.10:FF:000001">
    <property type="entry name" value="dITP/XTP pyrophosphatase"/>
    <property type="match status" value="1"/>
</dbReference>
<dbReference type="CDD" id="cd00515">
    <property type="entry name" value="HAM1"/>
    <property type="match status" value="1"/>
</dbReference>
<proteinExistence type="inferred from homology"/>
<dbReference type="HAMAP" id="MF_01405">
    <property type="entry name" value="Non_canon_purine_NTPase"/>
    <property type="match status" value="1"/>
</dbReference>
<dbReference type="InterPro" id="IPR002637">
    <property type="entry name" value="RdgB/HAM1"/>
</dbReference>
<comment type="similarity">
    <text evidence="1 10 11">Belongs to the HAM1 NTPase family.</text>
</comment>
<evidence type="ECO:0000313" key="12">
    <source>
        <dbReference type="EMBL" id="EIA32471.1"/>
    </source>
</evidence>
<dbReference type="AlphaFoldDB" id="H7G079"/>
<keyword evidence="7 10" id="KW-0546">Nucleotide metabolism</keyword>
<dbReference type="GO" id="GO:0036222">
    <property type="term" value="F:XTP diphosphatase activity"/>
    <property type="evidence" value="ECO:0007669"/>
    <property type="project" value="UniProtKB-UniRule"/>
</dbReference>
<comment type="catalytic activity">
    <reaction evidence="9 10">
        <text>XTP + H2O = XMP + diphosphate + H(+)</text>
        <dbReference type="Rhea" id="RHEA:28610"/>
        <dbReference type="ChEBI" id="CHEBI:15377"/>
        <dbReference type="ChEBI" id="CHEBI:15378"/>
        <dbReference type="ChEBI" id="CHEBI:33019"/>
        <dbReference type="ChEBI" id="CHEBI:57464"/>
        <dbReference type="ChEBI" id="CHEBI:61314"/>
        <dbReference type="EC" id="3.6.1.66"/>
    </reaction>
</comment>
<comment type="caution">
    <text evidence="12">The sequence shown here is derived from an EMBL/GenBank/DDBJ whole genome shotgun (WGS) entry which is preliminary data.</text>
</comment>
<protein>
    <recommendedName>
        <fullName evidence="10">dITP/XTP pyrophosphatase</fullName>
        <ecNumber evidence="10">3.6.1.66</ecNumber>
    </recommendedName>
    <alternativeName>
        <fullName evidence="10">Non-canonical purine NTP pyrophosphatase</fullName>
    </alternativeName>
    <alternativeName>
        <fullName evidence="10">Non-standard purine NTP pyrophosphatase</fullName>
    </alternativeName>
    <alternativeName>
        <fullName evidence="10">Nucleoside-triphosphate diphosphatase</fullName>
    </alternativeName>
    <alternativeName>
        <fullName evidence="10">Nucleoside-triphosphate pyrophosphatase</fullName>
        <shortName evidence="10">NTPase</shortName>
    </alternativeName>
</protein>
<dbReference type="Gene3D" id="3.90.950.10">
    <property type="match status" value="1"/>
</dbReference>
<dbReference type="InterPro" id="IPR020922">
    <property type="entry name" value="dITP/XTP_pyrophosphatase"/>
</dbReference>
<evidence type="ECO:0000256" key="4">
    <source>
        <dbReference type="ARBA" id="ARBA00022741"/>
    </source>
</evidence>
<organism evidence="12 13">
    <name type="scientific">Ligilactobacillus salivarius SMXD51</name>
    <dbReference type="NCBI Taxonomy" id="1108963"/>
    <lineage>
        <taxon>Bacteria</taxon>
        <taxon>Bacillati</taxon>
        <taxon>Bacillota</taxon>
        <taxon>Bacilli</taxon>
        <taxon>Lactobacillales</taxon>
        <taxon>Lactobacillaceae</taxon>
        <taxon>Ligilactobacillus</taxon>
    </lineage>
</organism>
<dbReference type="GO" id="GO:0009146">
    <property type="term" value="P:purine nucleoside triphosphate catabolic process"/>
    <property type="evidence" value="ECO:0007669"/>
    <property type="project" value="UniProtKB-UniRule"/>
</dbReference>
<feature type="active site" description="Proton acceptor" evidence="10">
    <location>
        <position position="71"/>
    </location>
</feature>
<dbReference type="NCBIfam" id="NF011397">
    <property type="entry name" value="PRK14822.1"/>
    <property type="match status" value="1"/>
</dbReference>
<evidence type="ECO:0000256" key="11">
    <source>
        <dbReference type="RuleBase" id="RU003781"/>
    </source>
</evidence>
<evidence type="ECO:0000256" key="8">
    <source>
        <dbReference type="ARBA" id="ARBA00051875"/>
    </source>
</evidence>
<dbReference type="InterPro" id="IPR029001">
    <property type="entry name" value="ITPase-like_fam"/>
</dbReference>
<evidence type="ECO:0000256" key="7">
    <source>
        <dbReference type="ARBA" id="ARBA00023080"/>
    </source>
</evidence>
<accession>H7G079</accession>
<dbReference type="GO" id="GO:0009117">
    <property type="term" value="P:nucleotide metabolic process"/>
    <property type="evidence" value="ECO:0007669"/>
    <property type="project" value="UniProtKB-KW"/>
</dbReference>
<keyword evidence="4 10" id="KW-0547">Nucleotide-binding</keyword>
<feature type="binding site" evidence="10">
    <location>
        <position position="71"/>
    </location>
    <ligand>
        <name>Mg(2+)</name>
        <dbReference type="ChEBI" id="CHEBI:18420"/>
    </ligand>
</feature>
<dbReference type="GO" id="GO:0046872">
    <property type="term" value="F:metal ion binding"/>
    <property type="evidence" value="ECO:0007669"/>
    <property type="project" value="UniProtKB-KW"/>
</dbReference>
<evidence type="ECO:0000256" key="9">
    <source>
        <dbReference type="ARBA" id="ARBA00052017"/>
    </source>
</evidence>
<evidence type="ECO:0000256" key="6">
    <source>
        <dbReference type="ARBA" id="ARBA00022842"/>
    </source>
</evidence>
<dbReference type="GO" id="GO:0005829">
    <property type="term" value="C:cytosol"/>
    <property type="evidence" value="ECO:0007669"/>
    <property type="project" value="TreeGrafter"/>
</dbReference>
<reference evidence="12 13" key="1">
    <citation type="journal article" date="2012" name="J. Bacteriol.">
        <title>Genome Sequence of Lactobacillus salivarius SMXD51, a Potential Probiotic Strain Isolated from Chicken Cecum, Showing Anti-Campylobacter Activity.</title>
        <authorList>
            <person name="Kergourlay G."/>
            <person name="Messaoudi S."/>
            <person name="Dousset X."/>
            <person name="Prevost H."/>
        </authorList>
    </citation>
    <scope>NUCLEOTIDE SEQUENCE [LARGE SCALE GENOMIC DNA]</scope>
    <source>
        <strain evidence="12 13">SMXD51</strain>
    </source>
</reference>
<comment type="subunit">
    <text evidence="2 10">Homodimer.</text>
</comment>
<sequence>MVKHILIATKNAGKAQEFKKLFSEKGIEVKTLLDMENTPEIDENGKTFTENALIKAQTLTDLYKIPVLADDSGIVVDYLNGEPGIYSARYAGDHDDEANKKKLLHNLEGVPFEKRTAHFHCSLVITSPVKDPLIAEGNVEGYIVEEERGKGGFGYDPLFFYPPLDKTFGETTADEKNAVSHRANAIKDLLTKFDEWWEEQ</sequence>
<dbReference type="Proteomes" id="UP000003657">
    <property type="component" value="Unassembled WGS sequence"/>
</dbReference>
<name>H7G079_9LACO</name>
<evidence type="ECO:0000256" key="3">
    <source>
        <dbReference type="ARBA" id="ARBA00022723"/>
    </source>
</evidence>
<comment type="cofactor">
    <cofactor evidence="10">
        <name>Mg(2+)</name>
        <dbReference type="ChEBI" id="CHEBI:18420"/>
    </cofactor>
    <text evidence="10">Binds 1 Mg(2+) ion per subunit.</text>
</comment>
<dbReference type="SUPFAM" id="SSF52972">
    <property type="entry name" value="ITPase-like"/>
    <property type="match status" value="1"/>
</dbReference>
<dbReference type="PANTHER" id="PTHR11067">
    <property type="entry name" value="INOSINE TRIPHOSPHATE PYROPHOSPHATASE/HAM1 PROTEIN"/>
    <property type="match status" value="1"/>
</dbReference>
<comment type="catalytic activity">
    <reaction evidence="8 10">
        <text>dITP + H2O = dIMP + diphosphate + H(+)</text>
        <dbReference type="Rhea" id="RHEA:28342"/>
        <dbReference type="ChEBI" id="CHEBI:15377"/>
        <dbReference type="ChEBI" id="CHEBI:15378"/>
        <dbReference type="ChEBI" id="CHEBI:33019"/>
        <dbReference type="ChEBI" id="CHEBI:61194"/>
        <dbReference type="ChEBI" id="CHEBI:61382"/>
        <dbReference type="EC" id="3.6.1.66"/>
    </reaction>
</comment>
<dbReference type="GO" id="GO:0000166">
    <property type="term" value="F:nucleotide binding"/>
    <property type="evidence" value="ECO:0007669"/>
    <property type="project" value="UniProtKB-KW"/>
</dbReference>
<dbReference type="HOGENOM" id="CLU_082080_0_2_9"/>
<evidence type="ECO:0000256" key="2">
    <source>
        <dbReference type="ARBA" id="ARBA00011738"/>
    </source>
</evidence>
<dbReference type="RefSeq" id="WP_003710369.1">
    <property type="nucleotide sequence ID" value="NZ_AICL01000004.1"/>
</dbReference>
<evidence type="ECO:0000256" key="10">
    <source>
        <dbReference type="HAMAP-Rule" id="MF_01405"/>
    </source>
</evidence>
<feature type="binding site" evidence="10">
    <location>
        <position position="42"/>
    </location>
    <ligand>
        <name>Mg(2+)</name>
        <dbReference type="ChEBI" id="CHEBI:18420"/>
    </ligand>
</feature>
<dbReference type="PANTHER" id="PTHR11067:SF9">
    <property type="entry name" value="INOSINE TRIPHOSPHATE PYROPHOSPHATASE"/>
    <property type="match status" value="1"/>
</dbReference>
<gene>
    <name evidence="12" type="ORF">SMXD51_06598</name>
</gene>
<keyword evidence="5 10" id="KW-0378">Hydrolase</keyword>
<feature type="binding site" evidence="10">
    <location>
        <begin position="9"/>
        <end position="14"/>
    </location>
    <ligand>
        <name>substrate</name>
    </ligand>
</feature>